<dbReference type="Pfam" id="PF01628">
    <property type="entry name" value="HrcA"/>
    <property type="match status" value="1"/>
</dbReference>
<dbReference type="Gene3D" id="3.30.390.60">
    <property type="entry name" value="Heat-inducible transcription repressor hrca homolog, domain 3"/>
    <property type="match status" value="1"/>
</dbReference>
<dbReference type="Gene3D" id="1.10.10.10">
    <property type="entry name" value="Winged helix-like DNA-binding domain superfamily/Winged helix DNA-binding domain"/>
    <property type="match status" value="1"/>
</dbReference>
<accession>A0A644Y602</accession>
<dbReference type="PANTHER" id="PTHR34824">
    <property type="entry name" value="HEAT-INDUCIBLE TRANSCRIPTION REPRESSOR HRCA"/>
    <property type="match status" value="1"/>
</dbReference>
<evidence type="ECO:0000256" key="1">
    <source>
        <dbReference type="ARBA" id="ARBA00022491"/>
    </source>
</evidence>
<protein>
    <submittedName>
        <fullName evidence="6">Heat-inducible transcription repressor HrcA</fullName>
    </submittedName>
</protein>
<dbReference type="SUPFAM" id="SSF55781">
    <property type="entry name" value="GAF domain-like"/>
    <property type="match status" value="1"/>
</dbReference>
<proteinExistence type="inferred from homology"/>
<dbReference type="PANTHER" id="PTHR34824:SF1">
    <property type="entry name" value="HEAT-INDUCIBLE TRANSCRIPTION REPRESSOR HRCA"/>
    <property type="match status" value="1"/>
</dbReference>
<name>A0A644Y602_9ZZZZ</name>
<dbReference type="GO" id="GO:0003677">
    <property type="term" value="F:DNA binding"/>
    <property type="evidence" value="ECO:0007669"/>
    <property type="project" value="InterPro"/>
</dbReference>
<feature type="domain" description="Heat-inducible transcription repressor HrcA C-terminal" evidence="5">
    <location>
        <begin position="106"/>
        <end position="323"/>
    </location>
</feature>
<keyword evidence="2" id="KW-0805">Transcription regulation</keyword>
<dbReference type="InterPro" id="IPR036390">
    <property type="entry name" value="WH_DNA-bd_sf"/>
</dbReference>
<keyword evidence="1" id="KW-0678">Repressor</keyword>
<evidence type="ECO:0000256" key="4">
    <source>
        <dbReference type="ARBA" id="ARBA00023163"/>
    </source>
</evidence>
<comment type="caution">
    <text evidence="6">The sequence shown here is derived from an EMBL/GenBank/DDBJ whole genome shotgun (WGS) entry which is preliminary data.</text>
</comment>
<dbReference type="InterPro" id="IPR023120">
    <property type="entry name" value="WHTH_transcript_rep_HrcA_IDD"/>
</dbReference>
<dbReference type="InterPro" id="IPR029016">
    <property type="entry name" value="GAF-like_dom_sf"/>
</dbReference>
<evidence type="ECO:0000259" key="5">
    <source>
        <dbReference type="Pfam" id="PF01628"/>
    </source>
</evidence>
<dbReference type="EMBL" id="VSSQ01004155">
    <property type="protein sequence ID" value="MPM23975.1"/>
    <property type="molecule type" value="Genomic_DNA"/>
</dbReference>
<evidence type="ECO:0000256" key="2">
    <source>
        <dbReference type="ARBA" id="ARBA00023015"/>
    </source>
</evidence>
<dbReference type="AlphaFoldDB" id="A0A644Y602"/>
<dbReference type="Gene3D" id="3.30.450.40">
    <property type="match status" value="1"/>
</dbReference>
<dbReference type="GO" id="GO:0045892">
    <property type="term" value="P:negative regulation of DNA-templated transcription"/>
    <property type="evidence" value="ECO:0007669"/>
    <property type="project" value="TreeGrafter"/>
</dbReference>
<dbReference type="HAMAP" id="MF_00081">
    <property type="entry name" value="HrcA"/>
    <property type="match status" value="1"/>
</dbReference>
<keyword evidence="3" id="KW-0346">Stress response</keyword>
<evidence type="ECO:0000313" key="6">
    <source>
        <dbReference type="EMBL" id="MPM23975.1"/>
    </source>
</evidence>
<sequence>MDLDARKLGILKAIIDEYILSASPVGSRAISKQDGFNLSSATIRNEMADLEELGYLEQPHTSAGRIPSDKAYRLYVDQMMQKAALSEDEIKLIRAHLTAKLDEVEMVMKQTAQALSAVTHYTAMIMPPMLAANRLRHIQLVPLREGRALMVVVTSAGFAREAVIRVPEEINTVELERISRILTERFRDCRMDQLGERIMKDLGSELFERRAFLNSMVEAIEHKMEPDAPNVQLSGATNMLHFPEYSDVNKAKMFLAAVEGRNTLYELLKRASRLEFSITIGGENENDMLKDCSVVTATYQIGEEPMGSFGIIGPTRMHYGKVISVLEFMSRCLTEMLTSDDEE</sequence>
<dbReference type="NCBIfam" id="TIGR00331">
    <property type="entry name" value="hrcA"/>
    <property type="match status" value="1"/>
</dbReference>
<reference evidence="6" key="1">
    <citation type="submission" date="2019-08" db="EMBL/GenBank/DDBJ databases">
        <authorList>
            <person name="Kucharzyk K."/>
            <person name="Murdoch R.W."/>
            <person name="Higgins S."/>
            <person name="Loffler F."/>
        </authorList>
    </citation>
    <scope>NUCLEOTIDE SEQUENCE</scope>
</reference>
<dbReference type="InterPro" id="IPR021153">
    <property type="entry name" value="HrcA_C"/>
</dbReference>
<dbReference type="SUPFAM" id="SSF46785">
    <property type="entry name" value="Winged helix' DNA-binding domain"/>
    <property type="match status" value="1"/>
</dbReference>
<gene>
    <name evidence="6" type="primary">hrcA_10</name>
    <name evidence="6" type="ORF">SDC9_70452</name>
</gene>
<keyword evidence="4" id="KW-0804">Transcription</keyword>
<dbReference type="PIRSF" id="PIRSF005485">
    <property type="entry name" value="HrcA"/>
    <property type="match status" value="1"/>
</dbReference>
<dbReference type="InterPro" id="IPR002571">
    <property type="entry name" value="HrcA"/>
</dbReference>
<dbReference type="InterPro" id="IPR036388">
    <property type="entry name" value="WH-like_DNA-bd_sf"/>
</dbReference>
<organism evidence="6">
    <name type="scientific">bioreactor metagenome</name>
    <dbReference type="NCBI Taxonomy" id="1076179"/>
    <lineage>
        <taxon>unclassified sequences</taxon>
        <taxon>metagenomes</taxon>
        <taxon>ecological metagenomes</taxon>
    </lineage>
</organism>
<evidence type="ECO:0000256" key="3">
    <source>
        <dbReference type="ARBA" id="ARBA00023016"/>
    </source>
</evidence>